<dbReference type="CDD" id="cd09641">
    <property type="entry name" value="Cas3''_I"/>
    <property type="match status" value="1"/>
</dbReference>
<dbReference type="NCBIfam" id="TIGR01596">
    <property type="entry name" value="cas3_HD"/>
    <property type="match status" value="1"/>
</dbReference>
<dbReference type="PANTHER" id="PTHR47961">
    <property type="entry name" value="DNA POLYMERASE THETA, PUTATIVE (AFU_ORTHOLOGUE AFUA_1G05260)-RELATED"/>
    <property type="match status" value="1"/>
</dbReference>
<dbReference type="Pfam" id="PF22590">
    <property type="entry name" value="Cas3-like_C_2"/>
    <property type="match status" value="1"/>
</dbReference>
<evidence type="ECO:0000256" key="1">
    <source>
        <dbReference type="ARBA" id="ARBA00006847"/>
    </source>
</evidence>
<dbReference type="PROSITE" id="PS51643">
    <property type="entry name" value="HD_CAS3"/>
    <property type="match status" value="1"/>
</dbReference>
<dbReference type="SMART" id="SM00487">
    <property type="entry name" value="DEXDc"/>
    <property type="match status" value="1"/>
</dbReference>
<dbReference type="GO" id="GO:0046872">
    <property type="term" value="F:metal ion binding"/>
    <property type="evidence" value="ECO:0007669"/>
    <property type="project" value="UniProtKB-KW"/>
</dbReference>
<dbReference type="GO" id="GO:0016787">
    <property type="term" value="F:hydrolase activity"/>
    <property type="evidence" value="ECO:0007669"/>
    <property type="project" value="UniProtKB-KW"/>
</dbReference>
<proteinExistence type="inferred from homology"/>
<keyword evidence="7" id="KW-0347">Helicase</keyword>
<dbReference type="InterPro" id="IPR054712">
    <property type="entry name" value="Cas3-like_dom"/>
</dbReference>
<keyword evidence="3" id="KW-0540">Nuclease</keyword>
<keyword evidence="4" id="KW-0479">Metal-binding</keyword>
<dbReference type="InterPro" id="IPR050474">
    <property type="entry name" value="Hel308_SKI2-like"/>
</dbReference>
<dbReference type="AlphaFoldDB" id="A0A1W1BCC6"/>
<sequence>MSLLSFNDIIKNDFFDFTFIVKDVDSYFAHLSKDNSEVETLLAHSDLVLKYAIKLIEENRLENNINKIIQSTTNNAQIQNDMKLFYLKAIYWHDIGKINENFQKDKMSNDKFENINNGISSKHSILSAYLYLLSCFKYINEKYQNKNEKIELISISVYFSLTLWRHHTGLYSSWKEFLNGSQGVKICHNLYSYTSKLNIEIDKLMHQVLMTHLQSLPFKKNKNYYLLSKSLFSLLIISDYYATAQFMNYGNKKSLEYKDFGLIDEKFSKKVYDEFYTDKFDENNKQQTFNQALKDIQSIDIDFKELEEKSNENLNILRNKLFCETRETLRNNITKNLFYIEAPTGAGKTNLSLMSAVEILQKDNSIKKIFYLFPFTTLITQTYDAIKNSLSLDNSEIVQLHSKAKYNDTTEIAKDGLYGNEKTNFLDNQFMNYPLILLSHVKFFNILTGVSKDDNYIFHRLANSIVIIDEIQTYSPNLWSSIVYILDSFAHKFNIKFIVMSATLPKIGDILNEPNSKFIPLVKNKQKYFSNPNFAGRVSIDEITIKKPIKLKEPKSIYARVIQESKVYQKLESNNTSISRTIIEFITKKGADEFYQEAKDKNKKFFDKIFLLSGTILEPRRREIIDFLKNEKDKNVLLVTTQVVEAGVDIDMDIGFKEKSLIDSDEQLAGRINRNSSKEGNKLFLFEMENPKAKYVYKGDKRLNIIVEENVLKSKNFDTYYNQVIDNIKTINNTPFIEGLNTYTDHIKNLRFAESHIKIIDIESLSVFVPLDDDAIEVWQEYKETIKNQNEDYTTRQIKLQTLASKISQYTFSLAIYDGCGVDNLKPYGKAEYGYLYLEEWENVYSYKDGLDTSVLGKGGNVGMFI</sequence>
<reference evidence="12" key="1">
    <citation type="submission" date="2016-10" db="EMBL/GenBank/DDBJ databases">
        <authorList>
            <person name="de Groot N.N."/>
        </authorList>
    </citation>
    <scope>NUCLEOTIDE SEQUENCE</scope>
</reference>
<dbReference type="PANTHER" id="PTHR47961:SF6">
    <property type="entry name" value="DNA-DIRECTED DNA POLYMERASE"/>
    <property type="match status" value="1"/>
</dbReference>
<dbReference type="Pfam" id="PF00270">
    <property type="entry name" value="DEAD"/>
    <property type="match status" value="1"/>
</dbReference>
<evidence type="ECO:0000313" key="12">
    <source>
        <dbReference type="EMBL" id="SFV51115.1"/>
    </source>
</evidence>
<dbReference type="InterPro" id="IPR038257">
    <property type="entry name" value="CRISPR-assoc_Cas3_HD_sf"/>
</dbReference>
<evidence type="ECO:0000256" key="5">
    <source>
        <dbReference type="ARBA" id="ARBA00022741"/>
    </source>
</evidence>
<dbReference type="GO" id="GO:0005524">
    <property type="term" value="F:ATP binding"/>
    <property type="evidence" value="ECO:0007669"/>
    <property type="project" value="UniProtKB-KW"/>
</dbReference>
<organism evidence="12">
    <name type="scientific">hydrothermal vent metagenome</name>
    <dbReference type="NCBI Taxonomy" id="652676"/>
    <lineage>
        <taxon>unclassified sequences</taxon>
        <taxon>metagenomes</taxon>
        <taxon>ecological metagenomes</taxon>
    </lineage>
</organism>
<evidence type="ECO:0000256" key="9">
    <source>
        <dbReference type="ARBA" id="ARBA00023118"/>
    </source>
</evidence>
<feature type="domain" description="HD Cas3-type" evidence="11">
    <location>
        <begin position="34"/>
        <end position="241"/>
    </location>
</feature>
<dbReference type="Gene3D" id="3.40.50.300">
    <property type="entry name" value="P-loop containing nucleotide triphosphate hydrolases"/>
    <property type="match status" value="2"/>
</dbReference>
<name>A0A1W1BCC6_9ZZZZ</name>
<dbReference type="InterPro" id="IPR006474">
    <property type="entry name" value="Helicase_Cas3_CRISPR-ass_core"/>
</dbReference>
<evidence type="ECO:0000256" key="3">
    <source>
        <dbReference type="ARBA" id="ARBA00022722"/>
    </source>
</evidence>
<feature type="domain" description="Helicase ATP-binding" evidence="10">
    <location>
        <begin position="329"/>
        <end position="522"/>
    </location>
</feature>
<protein>
    <submittedName>
        <fullName evidence="12">CRISPR-associated helicase Cas3</fullName>
    </submittedName>
</protein>
<comment type="similarity">
    <text evidence="1">In the N-terminal section; belongs to the CRISPR-associated nuclease Cas3-HD family.</text>
</comment>
<evidence type="ECO:0000256" key="2">
    <source>
        <dbReference type="ARBA" id="ARBA00009046"/>
    </source>
</evidence>
<dbReference type="Gene3D" id="1.10.3210.30">
    <property type="match status" value="1"/>
</dbReference>
<evidence type="ECO:0000256" key="6">
    <source>
        <dbReference type="ARBA" id="ARBA00022801"/>
    </source>
</evidence>
<dbReference type="GO" id="GO:0004386">
    <property type="term" value="F:helicase activity"/>
    <property type="evidence" value="ECO:0007669"/>
    <property type="project" value="UniProtKB-KW"/>
</dbReference>
<keyword evidence="5" id="KW-0547">Nucleotide-binding</keyword>
<evidence type="ECO:0000259" key="10">
    <source>
        <dbReference type="PROSITE" id="PS51192"/>
    </source>
</evidence>
<dbReference type="PROSITE" id="PS51192">
    <property type="entry name" value="HELICASE_ATP_BIND_1"/>
    <property type="match status" value="1"/>
</dbReference>
<keyword evidence="8" id="KW-0067">ATP-binding</keyword>
<dbReference type="GO" id="GO:0003676">
    <property type="term" value="F:nucleic acid binding"/>
    <property type="evidence" value="ECO:0007669"/>
    <property type="project" value="InterPro"/>
</dbReference>
<dbReference type="InterPro" id="IPR014001">
    <property type="entry name" value="Helicase_ATP-bd"/>
</dbReference>
<accession>A0A1W1BCC6</accession>
<keyword evidence="9" id="KW-0051">Antiviral defense</keyword>
<dbReference type="GO" id="GO:0004518">
    <property type="term" value="F:nuclease activity"/>
    <property type="evidence" value="ECO:0007669"/>
    <property type="project" value="UniProtKB-KW"/>
</dbReference>
<evidence type="ECO:0000259" key="11">
    <source>
        <dbReference type="PROSITE" id="PS51643"/>
    </source>
</evidence>
<dbReference type="InterPro" id="IPR027417">
    <property type="entry name" value="P-loop_NTPase"/>
</dbReference>
<evidence type="ECO:0000256" key="8">
    <source>
        <dbReference type="ARBA" id="ARBA00022840"/>
    </source>
</evidence>
<dbReference type="InterPro" id="IPR011545">
    <property type="entry name" value="DEAD/DEAH_box_helicase_dom"/>
</dbReference>
<evidence type="ECO:0000256" key="7">
    <source>
        <dbReference type="ARBA" id="ARBA00022806"/>
    </source>
</evidence>
<gene>
    <name evidence="12" type="ORF">MNB_SV-9-322</name>
</gene>
<evidence type="ECO:0000256" key="4">
    <source>
        <dbReference type="ARBA" id="ARBA00022723"/>
    </source>
</evidence>
<dbReference type="GO" id="GO:0051607">
    <property type="term" value="P:defense response to virus"/>
    <property type="evidence" value="ECO:0007669"/>
    <property type="project" value="UniProtKB-KW"/>
</dbReference>
<dbReference type="NCBIfam" id="TIGR01587">
    <property type="entry name" value="cas3_core"/>
    <property type="match status" value="1"/>
</dbReference>
<dbReference type="EMBL" id="FPHG01000008">
    <property type="protein sequence ID" value="SFV51115.1"/>
    <property type="molecule type" value="Genomic_DNA"/>
</dbReference>
<dbReference type="InterPro" id="IPR006483">
    <property type="entry name" value="CRISPR-assoc_Cas3_HD"/>
</dbReference>
<dbReference type="SUPFAM" id="SSF52540">
    <property type="entry name" value="P-loop containing nucleoside triphosphate hydrolases"/>
    <property type="match status" value="1"/>
</dbReference>
<keyword evidence="6" id="KW-0378">Hydrolase</keyword>
<comment type="similarity">
    <text evidence="2">In the central section; belongs to the CRISPR-associated helicase Cas3 family.</text>
</comment>